<protein>
    <recommendedName>
        <fullName evidence="9">RxLR effector protein</fullName>
    </recommendedName>
</protein>
<feature type="chain" id="PRO_5036164820" description="RxLR effector protein" evidence="2">
    <location>
        <begin position="20"/>
        <end position="204"/>
    </location>
</feature>
<name>A0A6A3KT78_9STRA</name>
<comment type="caution">
    <text evidence="3">The sequence shown here is derived from an EMBL/GenBank/DDBJ whole genome shotgun (WGS) entry which is preliminary data.</text>
</comment>
<dbReference type="AlphaFoldDB" id="A0A6A3KT78"/>
<evidence type="ECO:0008006" key="9">
    <source>
        <dbReference type="Google" id="ProtNLM"/>
    </source>
</evidence>
<sequence>MKIAAVAVALVYLASFVAAADEPITMNIGLTSGQDKTPGLRGASLYVPTGVITNTIDVKNNNVRVANSNIFLSKSDRVRLSTVIKEMLASHPEANVEAANLMLEQLEPDNNPSTAARVATNPAVISNAVNVIASVWNRNPAAAAGHTVGMIGAAYPVITGTPPQPVTPLYIPSRVITVSPSARGVDTGTTADTTAAAGPASPTS</sequence>
<evidence type="ECO:0000313" key="7">
    <source>
        <dbReference type="Proteomes" id="UP000434957"/>
    </source>
</evidence>
<evidence type="ECO:0000256" key="2">
    <source>
        <dbReference type="SAM" id="SignalP"/>
    </source>
</evidence>
<dbReference type="EMBL" id="QXFU01000056">
    <property type="protein sequence ID" value="KAE9046173.1"/>
    <property type="molecule type" value="Genomic_DNA"/>
</dbReference>
<accession>A0A6A3KT78</accession>
<evidence type="ECO:0000256" key="1">
    <source>
        <dbReference type="SAM" id="MobiDB-lite"/>
    </source>
</evidence>
<evidence type="ECO:0000313" key="4">
    <source>
        <dbReference type="EMBL" id="KAE9046173.1"/>
    </source>
</evidence>
<reference evidence="6 8" key="1">
    <citation type="submission" date="2018-09" db="EMBL/GenBank/DDBJ databases">
        <title>Genomic investigation of the strawberry pathogen Phytophthora fragariae indicates pathogenicity is determined by transcriptional variation in three key races.</title>
        <authorList>
            <person name="Adams T.M."/>
            <person name="Armitage A.D."/>
            <person name="Sobczyk M.K."/>
            <person name="Bates H.J."/>
            <person name="Dunwell J.M."/>
            <person name="Nellist C.F."/>
            <person name="Harrison R.J."/>
        </authorList>
    </citation>
    <scope>NUCLEOTIDE SEQUENCE [LARGE SCALE GENOMIC DNA]</scope>
    <source>
        <strain evidence="3 6">SCRP249</strain>
        <strain evidence="4 8">SCRP324</strain>
        <strain evidence="5 7">SCRP333</strain>
    </source>
</reference>
<evidence type="ECO:0000313" key="8">
    <source>
        <dbReference type="Proteomes" id="UP000435112"/>
    </source>
</evidence>
<gene>
    <name evidence="3" type="ORF">PR001_g16147</name>
    <name evidence="4" type="ORF">PR002_g1833</name>
    <name evidence="5" type="ORF">PR003_g17088</name>
</gene>
<feature type="region of interest" description="Disordered" evidence="1">
    <location>
        <begin position="181"/>
        <end position="204"/>
    </location>
</feature>
<feature type="signal peptide" evidence="2">
    <location>
        <begin position="1"/>
        <end position="19"/>
    </location>
</feature>
<dbReference type="Proteomes" id="UP000435112">
    <property type="component" value="Unassembled WGS sequence"/>
</dbReference>
<dbReference type="OrthoDB" id="129061at2759"/>
<keyword evidence="7" id="KW-1185">Reference proteome</keyword>
<proteinExistence type="predicted"/>
<feature type="compositionally biased region" description="Low complexity" evidence="1">
    <location>
        <begin position="186"/>
        <end position="204"/>
    </location>
</feature>
<evidence type="ECO:0000313" key="3">
    <source>
        <dbReference type="EMBL" id="KAE9010561.1"/>
    </source>
</evidence>
<organism evidence="3 6">
    <name type="scientific">Phytophthora rubi</name>
    <dbReference type="NCBI Taxonomy" id="129364"/>
    <lineage>
        <taxon>Eukaryota</taxon>
        <taxon>Sar</taxon>
        <taxon>Stramenopiles</taxon>
        <taxon>Oomycota</taxon>
        <taxon>Peronosporomycetes</taxon>
        <taxon>Peronosporales</taxon>
        <taxon>Peronosporaceae</taxon>
        <taxon>Phytophthora</taxon>
    </lineage>
</organism>
<dbReference type="EMBL" id="QXFV01001256">
    <property type="protein sequence ID" value="KAE9010561.1"/>
    <property type="molecule type" value="Genomic_DNA"/>
</dbReference>
<dbReference type="EMBL" id="QXFT01001288">
    <property type="protein sequence ID" value="KAE9322962.1"/>
    <property type="molecule type" value="Genomic_DNA"/>
</dbReference>
<evidence type="ECO:0000313" key="6">
    <source>
        <dbReference type="Proteomes" id="UP000429607"/>
    </source>
</evidence>
<dbReference type="Proteomes" id="UP000434957">
    <property type="component" value="Unassembled WGS sequence"/>
</dbReference>
<keyword evidence="2" id="KW-0732">Signal</keyword>
<evidence type="ECO:0000313" key="5">
    <source>
        <dbReference type="EMBL" id="KAE9322962.1"/>
    </source>
</evidence>
<dbReference type="Proteomes" id="UP000429607">
    <property type="component" value="Unassembled WGS sequence"/>
</dbReference>